<keyword evidence="3" id="KW-0677">Repeat</keyword>
<accession>A0ABR9V0H2</accession>
<dbReference type="PANTHER" id="PTHR46630:SF1">
    <property type="entry name" value="TETRATRICOPEPTIDE REPEAT PROTEIN 29"/>
    <property type="match status" value="1"/>
</dbReference>
<evidence type="ECO:0000256" key="2">
    <source>
        <dbReference type="ARBA" id="ARBA00022490"/>
    </source>
</evidence>
<dbReference type="Pfam" id="PF13424">
    <property type="entry name" value="TPR_12"/>
    <property type="match status" value="1"/>
</dbReference>
<dbReference type="PROSITE" id="PS50005">
    <property type="entry name" value="TPR"/>
    <property type="match status" value="2"/>
</dbReference>
<organism evidence="8 9">
    <name type="scientific">Cyanobacterium stanieri LEGE 03274</name>
    <dbReference type="NCBI Taxonomy" id="1828756"/>
    <lineage>
        <taxon>Bacteria</taxon>
        <taxon>Bacillati</taxon>
        <taxon>Cyanobacteriota</taxon>
        <taxon>Cyanophyceae</taxon>
        <taxon>Oscillatoriophycideae</taxon>
        <taxon>Chroococcales</taxon>
        <taxon>Geminocystaceae</taxon>
        <taxon>Cyanobacterium</taxon>
    </lineage>
</organism>
<dbReference type="EMBL" id="JADEWC010000002">
    <property type="protein sequence ID" value="MBE9221380.1"/>
    <property type="molecule type" value="Genomic_DNA"/>
</dbReference>
<comment type="subcellular location">
    <subcellularLocation>
        <location evidence="1">Cytoplasm</location>
    </subcellularLocation>
</comment>
<name>A0ABR9V0H2_9CHRO</name>
<dbReference type="InterPro" id="IPR051476">
    <property type="entry name" value="Bac_ResReg_Asp_Phosphatase"/>
</dbReference>
<evidence type="ECO:0000256" key="7">
    <source>
        <dbReference type="SAM" id="Coils"/>
    </source>
</evidence>
<evidence type="ECO:0000313" key="9">
    <source>
        <dbReference type="Proteomes" id="UP000654604"/>
    </source>
</evidence>
<dbReference type="Proteomes" id="UP000654604">
    <property type="component" value="Unassembled WGS sequence"/>
</dbReference>
<sequence length="390" mass="45251">MFLKKGFIIYSWLILLLTISSVFNPVVAQNRRANPINENVRDELLPRRNNLTQGEKEALKIALEELNQLAQSQLELGNEDEAFDIWYRQIRLTRFLGAREEVELIGEVGAVAWARGRGDDVNFLSERLSVLQRESTTNNLLNPQLLPYFLEAYETLRDVDNSIALRRQLLDDARGEDEEEDIINNLEALGSLYLSKFDYFNAQPIYEELLTFAQENNNFLAESNYLRRLSEINGAILRPENAVEYKKQLIANYVRNNNLRAVALLEISMGDDYKLLDNPQEAANFYQEAFNTAWAQGQFAIATDALKRLANLYQEYEQLDSALTVYDELIKLQQQAYNYYGLMETYESMGIIYQQQGNINQARIYFSQALQIAQEINYKQDYYQNLLSQL</sequence>
<reference evidence="8 9" key="1">
    <citation type="submission" date="2020-10" db="EMBL/GenBank/DDBJ databases">
        <authorList>
            <person name="Castelo-Branco R."/>
            <person name="Eusebio N."/>
            <person name="Adriana R."/>
            <person name="Vieira A."/>
            <person name="Brugerolle De Fraissinette N."/>
            <person name="Rezende De Castro R."/>
            <person name="Schneider M.P."/>
            <person name="Vasconcelos V."/>
            <person name="Leao P.N."/>
        </authorList>
    </citation>
    <scope>NUCLEOTIDE SEQUENCE [LARGE SCALE GENOMIC DNA]</scope>
    <source>
        <strain evidence="8 9">LEGE 03274</strain>
    </source>
</reference>
<dbReference type="InterPro" id="IPR019734">
    <property type="entry name" value="TPR_rpt"/>
</dbReference>
<keyword evidence="9" id="KW-1185">Reference proteome</keyword>
<keyword evidence="7" id="KW-0175">Coiled coil</keyword>
<evidence type="ECO:0000256" key="6">
    <source>
        <dbReference type="PROSITE-ProRule" id="PRU00339"/>
    </source>
</evidence>
<evidence type="ECO:0000313" key="8">
    <source>
        <dbReference type="EMBL" id="MBE9221380.1"/>
    </source>
</evidence>
<protein>
    <submittedName>
        <fullName evidence="8">Tetratricopeptide repeat protein</fullName>
    </submittedName>
</protein>
<evidence type="ECO:0000256" key="1">
    <source>
        <dbReference type="ARBA" id="ARBA00004496"/>
    </source>
</evidence>
<keyword evidence="2" id="KW-0963">Cytoplasm</keyword>
<dbReference type="RefSeq" id="WP_193799573.1">
    <property type="nucleotide sequence ID" value="NZ_JADEWC010000002.1"/>
</dbReference>
<dbReference type="InterPro" id="IPR011990">
    <property type="entry name" value="TPR-like_helical_dom_sf"/>
</dbReference>
<dbReference type="Gene3D" id="1.25.40.10">
    <property type="entry name" value="Tetratricopeptide repeat domain"/>
    <property type="match status" value="2"/>
</dbReference>
<dbReference type="PANTHER" id="PTHR46630">
    <property type="entry name" value="TETRATRICOPEPTIDE REPEAT PROTEIN 29"/>
    <property type="match status" value="1"/>
</dbReference>
<evidence type="ECO:0000256" key="5">
    <source>
        <dbReference type="ARBA" id="ARBA00038253"/>
    </source>
</evidence>
<evidence type="ECO:0000256" key="4">
    <source>
        <dbReference type="ARBA" id="ARBA00022803"/>
    </source>
</evidence>
<feature type="coiled-coil region" evidence="7">
    <location>
        <begin position="49"/>
        <end position="76"/>
    </location>
</feature>
<feature type="repeat" description="TPR" evidence="6">
    <location>
        <begin position="343"/>
        <end position="376"/>
    </location>
</feature>
<keyword evidence="4 6" id="KW-0802">TPR repeat</keyword>
<comment type="caution">
    <text evidence="8">The sequence shown here is derived from an EMBL/GenBank/DDBJ whole genome shotgun (WGS) entry which is preliminary data.</text>
</comment>
<feature type="repeat" description="TPR" evidence="6">
    <location>
        <begin position="303"/>
        <end position="336"/>
    </location>
</feature>
<dbReference type="SMART" id="SM00028">
    <property type="entry name" value="TPR"/>
    <property type="match status" value="3"/>
</dbReference>
<gene>
    <name evidence="8" type="ORF">IQ215_01595</name>
</gene>
<evidence type="ECO:0000256" key="3">
    <source>
        <dbReference type="ARBA" id="ARBA00022737"/>
    </source>
</evidence>
<proteinExistence type="inferred from homology"/>
<comment type="similarity">
    <text evidence="5">Belongs to the Rap family.</text>
</comment>
<dbReference type="SUPFAM" id="SSF48452">
    <property type="entry name" value="TPR-like"/>
    <property type="match status" value="2"/>
</dbReference>